<keyword evidence="2" id="KW-1185">Reference proteome</keyword>
<comment type="caution">
    <text evidence="1">The sequence shown here is derived from an EMBL/GenBank/DDBJ whole genome shotgun (WGS) entry which is preliminary data.</text>
</comment>
<accession>A0A844FVI7</accession>
<sequence length="350" mass="40003">MAEISVEEYEYYMKNRPHVVILGAGASCAAIPHGDKNGRKISAMSGFIEKLGLKDIISKVKLNTTSDNLEDIYMELDDRSKDEQVCNDVKNELENVIRSYMSEFQLPDEPTIYDFLVMSLTSKDLIATFNWDPFLVQAIARAQRYTDNIPQVAFLHGNVAVGYCAKDNIMGNVGRMCRCGEPLKPMKLLFPIKKKDYTGDIAISKSWKQLKNALEKAYMVTIFGYSAPTSDAEAVDMLKQAWGAVNDRNLEEIELVDIRDETEVLDSWKQFIHTHHYSYHTSFFDTTLARCPRRSCEATFDRLMNCMWLDGSKGFKEGMSFSEIDEKTEKLIIEENENRGKNMPLSNPYH</sequence>
<dbReference type="EMBL" id="VUNM01000020">
    <property type="protein sequence ID" value="MST89596.1"/>
    <property type="molecule type" value="Genomic_DNA"/>
</dbReference>
<name>A0A844FVI7_9FIRM</name>
<protein>
    <recommendedName>
        <fullName evidence="3">SIR2-like domain-containing protein</fullName>
    </recommendedName>
</protein>
<organism evidence="1 2">
    <name type="scientific">Sharpea porci</name>
    <dbReference type="NCBI Taxonomy" id="2652286"/>
    <lineage>
        <taxon>Bacteria</taxon>
        <taxon>Bacillati</taxon>
        <taxon>Bacillota</taxon>
        <taxon>Erysipelotrichia</taxon>
        <taxon>Erysipelotrichales</taxon>
        <taxon>Coprobacillaceae</taxon>
        <taxon>Sharpea</taxon>
    </lineage>
</organism>
<gene>
    <name evidence="1" type="ORF">FYJ79_08445</name>
</gene>
<evidence type="ECO:0000313" key="1">
    <source>
        <dbReference type="EMBL" id="MST89596.1"/>
    </source>
</evidence>
<reference evidence="1 2" key="1">
    <citation type="submission" date="2019-08" db="EMBL/GenBank/DDBJ databases">
        <title>In-depth cultivation of the pig gut microbiome towards novel bacterial diversity and tailored functional studies.</title>
        <authorList>
            <person name="Wylensek D."/>
            <person name="Hitch T.C.A."/>
            <person name="Clavel T."/>
        </authorList>
    </citation>
    <scope>NUCLEOTIDE SEQUENCE [LARGE SCALE GENOMIC DNA]</scope>
    <source>
        <strain evidence="1 2">CA-Schmier-601-WT-3</strain>
    </source>
</reference>
<evidence type="ECO:0008006" key="3">
    <source>
        <dbReference type="Google" id="ProtNLM"/>
    </source>
</evidence>
<dbReference type="Proteomes" id="UP000442619">
    <property type="component" value="Unassembled WGS sequence"/>
</dbReference>
<evidence type="ECO:0000313" key="2">
    <source>
        <dbReference type="Proteomes" id="UP000442619"/>
    </source>
</evidence>
<dbReference type="RefSeq" id="WP_154516853.1">
    <property type="nucleotide sequence ID" value="NZ_VUNM01000020.1"/>
</dbReference>
<proteinExistence type="predicted"/>
<dbReference type="AlphaFoldDB" id="A0A844FVI7"/>